<evidence type="ECO:0000256" key="1">
    <source>
        <dbReference type="SAM" id="MobiDB-lite"/>
    </source>
</evidence>
<dbReference type="Proteomes" id="UP001372834">
    <property type="component" value="Unassembled WGS sequence"/>
</dbReference>
<accession>A0AAN8PAC2</accession>
<sequence>MERKKKMEEKSFPESENLNFSICNFQKTSAGGEGRRDLWFCRGGQGEKALKLELPQGCDRHLRSEEKTFKQKIFRSVSELAKCLTSAAEIRIPRSGRRNGGVRGGGRGWGDRRR</sequence>
<comment type="caution">
    <text evidence="2">The sequence shown here is derived from an EMBL/GenBank/DDBJ whole genome shotgun (WGS) entry which is preliminary data.</text>
</comment>
<organism evidence="2 3">
    <name type="scientific">Polyplax serrata</name>
    <name type="common">Common mouse louse</name>
    <dbReference type="NCBI Taxonomy" id="468196"/>
    <lineage>
        <taxon>Eukaryota</taxon>
        <taxon>Metazoa</taxon>
        <taxon>Ecdysozoa</taxon>
        <taxon>Arthropoda</taxon>
        <taxon>Hexapoda</taxon>
        <taxon>Insecta</taxon>
        <taxon>Pterygota</taxon>
        <taxon>Neoptera</taxon>
        <taxon>Paraneoptera</taxon>
        <taxon>Psocodea</taxon>
        <taxon>Troctomorpha</taxon>
        <taxon>Phthiraptera</taxon>
        <taxon>Anoplura</taxon>
        <taxon>Polyplacidae</taxon>
        <taxon>Polyplax</taxon>
    </lineage>
</organism>
<evidence type="ECO:0000313" key="2">
    <source>
        <dbReference type="EMBL" id="KAK6622897.1"/>
    </source>
</evidence>
<feature type="compositionally biased region" description="Gly residues" evidence="1">
    <location>
        <begin position="98"/>
        <end position="108"/>
    </location>
</feature>
<protein>
    <submittedName>
        <fullName evidence="2">Uncharacterized protein</fullName>
    </submittedName>
</protein>
<reference evidence="2 3" key="1">
    <citation type="submission" date="2023-10" db="EMBL/GenBank/DDBJ databases">
        <title>Genomes of two closely related lineages of the louse Polyplax serrata with different host specificities.</title>
        <authorList>
            <person name="Martinu J."/>
            <person name="Tarabai H."/>
            <person name="Stefka J."/>
            <person name="Hypsa V."/>
        </authorList>
    </citation>
    <scope>NUCLEOTIDE SEQUENCE [LARGE SCALE GENOMIC DNA]</scope>
    <source>
        <strain evidence="2">HR10_N</strain>
    </source>
</reference>
<name>A0AAN8PAC2_POLSC</name>
<feature type="region of interest" description="Disordered" evidence="1">
    <location>
        <begin position="94"/>
        <end position="114"/>
    </location>
</feature>
<dbReference type="EMBL" id="JAWJWE010000038">
    <property type="protein sequence ID" value="KAK6622897.1"/>
    <property type="molecule type" value="Genomic_DNA"/>
</dbReference>
<proteinExistence type="predicted"/>
<dbReference type="AlphaFoldDB" id="A0AAN8PAC2"/>
<evidence type="ECO:0000313" key="3">
    <source>
        <dbReference type="Proteomes" id="UP001372834"/>
    </source>
</evidence>
<gene>
    <name evidence="2" type="ORF">RUM43_008748</name>
</gene>